<dbReference type="InterPro" id="IPR028098">
    <property type="entry name" value="Glyco_trans_4-like_N"/>
</dbReference>
<evidence type="ECO:0000256" key="1">
    <source>
        <dbReference type="SAM" id="MobiDB-lite"/>
    </source>
</evidence>
<accession>A0A1C3EBY3</accession>
<feature type="domain" description="Glycosyltransferase subfamily 4-like N-terminal" evidence="2">
    <location>
        <begin position="61"/>
        <end position="288"/>
    </location>
</feature>
<dbReference type="Gene3D" id="3.40.50.2000">
    <property type="entry name" value="Glycogen Phosphorylase B"/>
    <property type="match status" value="2"/>
</dbReference>
<reference evidence="3 4" key="1">
    <citation type="submission" date="2016-05" db="EMBL/GenBank/DDBJ databases">
        <title>Genomic and physiological characterization of Planctopirus sp. isolated from fresh water lake.</title>
        <authorList>
            <person name="Subhash Y."/>
            <person name="Ramana C."/>
        </authorList>
    </citation>
    <scope>NUCLEOTIDE SEQUENCE [LARGE SCALE GENOMIC DNA]</scope>
    <source>
        <strain evidence="3 4">JC280</strain>
    </source>
</reference>
<evidence type="ECO:0000313" key="3">
    <source>
        <dbReference type="EMBL" id="ODA30749.1"/>
    </source>
</evidence>
<dbReference type="STRING" id="1841610.A6X21_05565"/>
<evidence type="ECO:0000259" key="2">
    <source>
        <dbReference type="Pfam" id="PF13579"/>
    </source>
</evidence>
<dbReference type="OrthoDB" id="9794575at2"/>
<protein>
    <recommendedName>
        <fullName evidence="2">Glycosyltransferase subfamily 4-like N-terminal domain-containing protein</fullName>
    </recommendedName>
</protein>
<proteinExistence type="predicted"/>
<dbReference type="GO" id="GO:0016757">
    <property type="term" value="F:glycosyltransferase activity"/>
    <property type="evidence" value="ECO:0007669"/>
    <property type="project" value="UniProtKB-ARBA"/>
</dbReference>
<dbReference type="SUPFAM" id="SSF53756">
    <property type="entry name" value="UDP-Glycosyltransferase/glycogen phosphorylase"/>
    <property type="match status" value="1"/>
</dbReference>
<keyword evidence="4" id="KW-1185">Reference proteome</keyword>
<feature type="region of interest" description="Disordered" evidence="1">
    <location>
        <begin position="296"/>
        <end position="318"/>
    </location>
</feature>
<evidence type="ECO:0000313" key="4">
    <source>
        <dbReference type="Proteomes" id="UP000094828"/>
    </source>
</evidence>
<sequence>MIVITAKRPMPPWLQAIAEPAPSFRFSAPPPRPVEPPARKRVLLVAYSFPPVGGAGVQRPAKWVKYLQQFGWDVTVLTVENPSVPLLDESLLQEIPASVQIIKARTLEPGYRLKQAMIGSSHQATSTRASQSQPTTRQPGIFRRMVARLLSFAKRCAKQCATTLLQPDAQRLWLPGAWKVACQALEETPHDALLVTAPPYSSFLLGQKLARKYHLPLILDYRDEWDLSSQYLENSPGGWYARFTQQRMQQAVLKSASAVIATTNASSEALRGQLQSLGLNTPVETIYNGFDTTDFESVSAPESSSSTTDRPPALPPASTDRFRLVYTGTLWNLTDIQPVVRALELVCSQSPEIASKIELTVIGRKTPEQTQLLTRLAGLPCQIISRDYCPHAEVLGYQSQADSLLLLLSDVPGAERVVPAKLFEYLATRKQILAVVPAGETAQIVRTFHARSHFPPGDPQSIANWLIEQVHLKTTTTSSVASSFPEEELLAYSRSRQTAQLAKLLTEVCAMQGSQGLQRARGAV</sequence>
<gene>
    <name evidence="3" type="ORF">A6X21_05565</name>
</gene>
<name>A0A1C3EBY3_9PLAN</name>
<dbReference type="Pfam" id="PF13579">
    <property type="entry name" value="Glyco_trans_4_4"/>
    <property type="match status" value="1"/>
</dbReference>
<dbReference type="Proteomes" id="UP000094828">
    <property type="component" value="Unassembled WGS sequence"/>
</dbReference>
<comment type="caution">
    <text evidence="3">The sequence shown here is derived from an EMBL/GenBank/DDBJ whole genome shotgun (WGS) entry which is preliminary data.</text>
</comment>
<feature type="compositionally biased region" description="Low complexity" evidence="1">
    <location>
        <begin position="297"/>
        <end position="306"/>
    </location>
</feature>
<dbReference type="EMBL" id="LYDR01000103">
    <property type="protein sequence ID" value="ODA30749.1"/>
    <property type="molecule type" value="Genomic_DNA"/>
</dbReference>
<dbReference type="AlphaFoldDB" id="A0A1C3EBY3"/>
<organism evidence="3 4">
    <name type="scientific">Planctopirus hydrillae</name>
    <dbReference type="NCBI Taxonomy" id="1841610"/>
    <lineage>
        <taxon>Bacteria</taxon>
        <taxon>Pseudomonadati</taxon>
        <taxon>Planctomycetota</taxon>
        <taxon>Planctomycetia</taxon>
        <taxon>Planctomycetales</taxon>
        <taxon>Planctomycetaceae</taxon>
        <taxon>Planctopirus</taxon>
    </lineage>
</organism>